<protein>
    <submittedName>
        <fullName evidence="2">Succinyltransferase-like protein</fullName>
    </submittedName>
</protein>
<evidence type="ECO:0000256" key="1">
    <source>
        <dbReference type="SAM" id="Phobius"/>
    </source>
</evidence>
<proteinExistence type="predicted"/>
<keyword evidence="1" id="KW-1133">Transmembrane helix</keyword>
<dbReference type="InterPro" id="IPR011004">
    <property type="entry name" value="Trimer_LpxA-like_sf"/>
</dbReference>
<accession>A0A4R2L9S4</accession>
<name>A0A4R2L9S4_9GAMM</name>
<feature type="transmembrane region" description="Helical" evidence="1">
    <location>
        <begin position="16"/>
        <end position="40"/>
    </location>
</feature>
<keyword evidence="1" id="KW-0812">Transmembrane</keyword>
<comment type="caution">
    <text evidence="2">The sequence shown here is derived from an EMBL/GenBank/DDBJ whole genome shotgun (WGS) entry which is preliminary data.</text>
</comment>
<reference evidence="2 3" key="1">
    <citation type="submission" date="2019-03" db="EMBL/GenBank/DDBJ databases">
        <title>Genomic Encyclopedia of Type Strains, Phase IV (KMG-IV): sequencing the most valuable type-strain genomes for metagenomic binning, comparative biology and taxonomic classification.</title>
        <authorList>
            <person name="Goeker M."/>
        </authorList>
    </citation>
    <scope>NUCLEOTIDE SEQUENCE [LARGE SCALE GENOMIC DNA]</scope>
    <source>
        <strain evidence="2 3">DSM 25287</strain>
    </source>
</reference>
<sequence length="233" mass="24198">MDHPGGWNVKTQWLDYVLSTVLLTVLSALALGLAGLGSFWLTRPLLGPYFPIADLALALLGFGLGAALAGHIVIRRSGLGPGDYAMDSPVFTAWKLYTVSYEFGCSALRPFTSMFARPLVAKLFGATVGRDIALGGTLVDAHLIRIGDEAIIGQGSVVTAHAIVSGRIILKPVEIRRGATVGVNAVVMPGVIVGERAIVAGGSVVAMDTVIPPDELWGGAPARRIKSLASGSA</sequence>
<keyword evidence="1" id="KW-0472">Membrane</keyword>
<dbReference type="InterPro" id="IPR050484">
    <property type="entry name" value="Transf_Hexapept/Carb_Anhydrase"/>
</dbReference>
<gene>
    <name evidence="2" type="ORF">EV699_11044</name>
</gene>
<dbReference type="AlphaFoldDB" id="A0A4R2L9S4"/>
<keyword evidence="2" id="KW-0808">Transferase</keyword>
<feature type="transmembrane region" description="Helical" evidence="1">
    <location>
        <begin position="52"/>
        <end position="74"/>
    </location>
</feature>
<dbReference type="PANTHER" id="PTHR13061:SF29">
    <property type="entry name" value="GAMMA CARBONIC ANHYDRASE-LIKE 1, MITOCHONDRIAL-RELATED"/>
    <property type="match status" value="1"/>
</dbReference>
<dbReference type="EMBL" id="SLWY01000010">
    <property type="protein sequence ID" value="TCO81019.1"/>
    <property type="molecule type" value="Genomic_DNA"/>
</dbReference>
<dbReference type="Proteomes" id="UP000295765">
    <property type="component" value="Unassembled WGS sequence"/>
</dbReference>
<organism evidence="2 3">
    <name type="scientific">Plasticicumulans lactativorans</name>
    <dbReference type="NCBI Taxonomy" id="1133106"/>
    <lineage>
        <taxon>Bacteria</taxon>
        <taxon>Pseudomonadati</taxon>
        <taxon>Pseudomonadota</taxon>
        <taxon>Gammaproteobacteria</taxon>
        <taxon>Candidatus Competibacteraceae</taxon>
        <taxon>Plasticicumulans</taxon>
    </lineage>
</organism>
<dbReference type="GO" id="GO:0016740">
    <property type="term" value="F:transferase activity"/>
    <property type="evidence" value="ECO:0007669"/>
    <property type="project" value="UniProtKB-KW"/>
</dbReference>
<dbReference type="PANTHER" id="PTHR13061">
    <property type="entry name" value="DYNACTIN SUBUNIT P25"/>
    <property type="match status" value="1"/>
</dbReference>
<keyword evidence="3" id="KW-1185">Reference proteome</keyword>
<dbReference type="SUPFAM" id="SSF51161">
    <property type="entry name" value="Trimeric LpxA-like enzymes"/>
    <property type="match status" value="1"/>
</dbReference>
<evidence type="ECO:0000313" key="3">
    <source>
        <dbReference type="Proteomes" id="UP000295765"/>
    </source>
</evidence>
<evidence type="ECO:0000313" key="2">
    <source>
        <dbReference type="EMBL" id="TCO81019.1"/>
    </source>
</evidence>
<dbReference type="Gene3D" id="2.160.10.10">
    <property type="entry name" value="Hexapeptide repeat proteins"/>
    <property type="match status" value="1"/>
</dbReference>